<evidence type="ECO:0008006" key="4">
    <source>
        <dbReference type="Google" id="ProtNLM"/>
    </source>
</evidence>
<gene>
    <name evidence="2" type="ORF">Cci01nite_17050</name>
</gene>
<comment type="caution">
    <text evidence="2">The sequence shown here is derived from an EMBL/GenBank/DDBJ whole genome shotgun (WGS) entry which is preliminary data.</text>
</comment>
<dbReference type="RefSeq" id="WP_120319556.1">
    <property type="nucleotide sequence ID" value="NZ_BONH01000005.1"/>
</dbReference>
<feature type="region of interest" description="Disordered" evidence="1">
    <location>
        <begin position="389"/>
        <end position="411"/>
    </location>
</feature>
<dbReference type="Proteomes" id="UP000659904">
    <property type="component" value="Unassembled WGS sequence"/>
</dbReference>
<proteinExistence type="predicted"/>
<dbReference type="NCBIfam" id="TIGR04276">
    <property type="entry name" value="FxsC_Cterm"/>
    <property type="match status" value="1"/>
</dbReference>
<protein>
    <recommendedName>
        <fullName evidence="4">FxsC-like protein</fullName>
    </recommendedName>
</protein>
<name>A0A8J3NYC7_9ACTN</name>
<keyword evidence="3" id="KW-1185">Reference proteome</keyword>
<sequence>MTSIPRPWPQFFIGHAPADDSRLIQTFFTDLSKTVRARGGSNSSDTPGFIELGVNSDIDVPLNEGLRHRVAEAIATCGVFIPLLSRNYFANETCGREFYAFQRRPSPTPGSPAETVLPVQWGAPTAATPPELAHVELPCDDSCVEYRRVGLRTILSRLNERGYRTEYESLLNHLANLITIRCYDHPVPEPATVLDITAMPTWTHDADVPARRSADKQYVHILVVGEGRATIRQVRRIFDCYGEDVDGWTPYHPQLSVPIGDYARAVANDRGFSAGTVTLAEISLAELVEWSSDHQQAIIIVLDAWVTRLGTRRGVLREFDESPFAATGVLVPTSTTDQETTENLDMLQVSLQEVFHRRHRNPRGFQARIRTFAEFKANLERMLGITKNEILKRRNPPDGPGSGPPSFGSMR</sequence>
<evidence type="ECO:0000313" key="3">
    <source>
        <dbReference type="Proteomes" id="UP000659904"/>
    </source>
</evidence>
<dbReference type="InterPro" id="IPR035897">
    <property type="entry name" value="Toll_tir_struct_dom_sf"/>
</dbReference>
<organism evidence="2 3">
    <name type="scientific">Catellatospora citrea</name>
    <dbReference type="NCBI Taxonomy" id="53366"/>
    <lineage>
        <taxon>Bacteria</taxon>
        <taxon>Bacillati</taxon>
        <taxon>Actinomycetota</taxon>
        <taxon>Actinomycetes</taxon>
        <taxon>Micromonosporales</taxon>
        <taxon>Micromonosporaceae</taxon>
        <taxon>Catellatospora</taxon>
    </lineage>
</organism>
<dbReference type="EMBL" id="BONH01000005">
    <property type="protein sequence ID" value="GIF96611.1"/>
    <property type="molecule type" value="Genomic_DNA"/>
</dbReference>
<dbReference type="InterPro" id="IPR026367">
    <property type="entry name" value="FxsC_C"/>
</dbReference>
<evidence type="ECO:0000256" key="1">
    <source>
        <dbReference type="SAM" id="MobiDB-lite"/>
    </source>
</evidence>
<reference evidence="2 3" key="1">
    <citation type="submission" date="2021-01" db="EMBL/GenBank/DDBJ databases">
        <title>Whole genome shotgun sequence of Catellatospora citrea NBRC 14495.</title>
        <authorList>
            <person name="Komaki H."/>
            <person name="Tamura T."/>
        </authorList>
    </citation>
    <scope>NUCLEOTIDE SEQUENCE [LARGE SCALE GENOMIC DNA]</scope>
    <source>
        <strain evidence="2 3">NBRC 14495</strain>
    </source>
</reference>
<dbReference type="SUPFAM" id="SSF52200">
    <property type="entry name" value="Toll/Interleukin receptor TIR domain"/>
    <property type="match status" value="1"/>
</dbReference>
<dbReference type="AlphaFoldDB" id="A0A8J3NYC7"/>
<evidence type="ECO:0000313" key="2">
    <source>
        <dbReference type="EMBL" id="GIF96611.1"/>
    </source>
</evidence>
<dbReference type="Gene3D" id="3.40.50.10140">
    <property type="entry name" value="Toll/interleukin-1 receptor homology (TIR) domain"/>
    <property type="match status" value="1"/>
</dbReference>
<accession>A0A8J3NYC7</accession>